<dbReference type="GO" id="GO:0005634">
    <property type="term" value="C:nucleus"/>
    <property type="evidence" value="ECO:0007669"/>
    <property type="project" value="UniProtKB-SubCell"/>
</dbReference>
<comment type="caution">
    <text evidence="7">The sequence shown here is derived from an EMBL/GenBank/DDBJ whole genome shotgun (WGS) entry which is preliminary data.</text>
</comment>
<dbReference type="InterPro" id="IPR017930">
    <property type="entry name" value="Myb_dom"/>
</dbReference>
<accession>A0A2R6QSU5</accession>
<protein>
    <submittedName>
        <fullName evidence="7">Myb family transcription factor</fullName>
    </submittedName>
</protein>
<dbReference type="OrthoDB" id="551907at2759"/>
<keyword evidence="4" id="KW-0539">Nucleus</keyword>
<feature type="compositionally biased region" description="Basic and acidic residues" evidence="5">
    <location>
        <begin position="19"/>
        <end position="30"/>
    </location>
</feature>
<organism evidence="7 8">
    <name type="scientific">Actinidia chinensis var. chinensis</name>
    <name type="common">Chinese soft-hair kiwi</name>
    <dbReference type="NCBI Taxonomy" id="1590841"/>
    <lineage>
        <taxon>Eukaryota</taxon>
        <taxon>Viridiplantae</taxon>
        <taxon>Streptophyta</taxon>
        <taxon>Embryophyta</taxon>
        <taxon>Tracheophyta</taxon>
        <taxon>Spermatophyta</taxon>
        <taxon>Magnoliopsida</taxon>
        <taxon>eudicotyledons</taxon>
        <taxon>Gunneridae</taxon>
        <taxon>Pentapetalae</taxon>
        <taxon>asterids</taxon>
        <taxon>Ericales</taxon>
        <taxon>Actinidiaceae</taxon>
        <taxon>Actinidia</taxon>
    </lineage>
</organism>
<dbReference type="GO" id="GO:0003677">
    <property type="term" value="F:DNA binding"/>
    <property type="evidence" value="ECO:0007669"/>
    <property type="project" value="InterPro"/>
</dbReference>
<dbReference type="AlphaFoldDB" id="A0A2R6QSU5"/>
<feature type="region of interest" description="Disordered" evidence="5">
    <location>
        <begin position="19"/>
        <end position="73"/>
    </location>
</feature>
<comment type="subcellular location">
    <subcellularLocation>
        <location evidence="1">Nucleus</location>
    </subcellularLocation>
</comment>
<evidence type="ECO:0000256" key="1">
    <source>
        <dbReference type="ARBA" id="ARBA00004123"/>
    </source>
</evidence>
<dbReference type="EMBL" id="NKQK01000013">
    <property type="protein sequence ID" value="PSS14191.1"/>
    <property type="molecule type" value="Genomic_DNA"/>
</dbReference>
<dbReference type="PROSITE" id="PS51294">
    <property type="entry name" value="HTH_MYB"/>
    <property type="match status" value="1"/>
</dbReference>
<keyword evidence="2" id="KW-0805">Transcription regulation</keyword>
<proteinExistence type="predicted"/>
<dbReference type="InterPro" id="IPR009057">
    <property type="entry name" value="Homeodomain-like_sf"/>
</dbReference>
<dbReference type="Proteomes" id="UP000241394">
    <property type="component" value="Chromosome LG13"/>
</dbReference>
<dbReference type="InterPro" id="IPR046955">
    <property type="entry name" value="PHR1-like"/>
</dbReference>
<feature type="compositionally biased region" description="Acidic residues" evidence="5">
    <location>
        <begin position="37"/>
        <end position="47"/>
    </location>
</feature>
<dbReference type="PANTHER" id="PTHR31314:SF164">
    <property type="entry name" value="HTH MYB-TYPE DOMAIN-CONTAINING PROTEIN"/>
    <property type="match status" value="1"/>
</dbReference>
<gene>
    <name evidence="7" type="ORF">CEY00_Acc14812</name>
</gene>
<dbReference type="SMR" id="A0A2R6QSU5"/>
<reference evidence="7 8" key="1">
    <citation type="submission" date="2017-07" db="EMBL/GenBank/DDBJ databases">
        <title>An improved, manually edited Actinidia chinensis var. chinensis (kiwifruit) genome highlights the challenges associated with draft genomes and gene prediction in plants.</title>
        <authorList>
            <person name="Pilkington S."/>
            <person name="Crowhurst R."/>
            <person name="Hilario E."/>
            <person name="Nardozza S."/>
            <person name="Fraser L."/>
            <person name="Peng Y."/>
            <person name="Gunaseelan K."/>
            <person name="Simpson R."/>
            <person name="Tahir J."/>
            <person name="Deroles S."/>
            <person name="Templeton K."/>
            <person name="Luo Z."/>
            <person name="Davy M."/>
            <person name="Cheng C."/>
            <person name="Mcneilage M."/>
            <person name="Scaglione D."/>
            <person name="Liu Y."/>
            <person name="Zhang Q."/>
            <person name="Datson P."/>
            <person name="De Silva N."/>
            <person name="Gardiner S."/>
            <person name="Bassett H."/>
            <person name="Chagne D."/>
            <person name="Mccallum J."/>
            <person name="Dzierzon H."/>
            <person name="Deng C."/>
            <person name="Wang Y.-Y."/>
            <person name="Barron N."/>
            <person name="Manako K."/>
            <person name="Bowen J."/>
            <person name="Foster T."/>
            <person name="Erridge Z."/>
            <person name="Tiffin H."/>
            <person name="Waite C."/>
            <person name="Davies K."/>
            <person name="Grierson E."/>
            <person name="Laing W."/>
            <person name="Kirk R."/>
            <person name="Chen X."/>
            <person name="Wood M."/>
            <person name="Montefiori M."/>
            <person name="Brummell D."/>
            <person name="Schwinn K."/>
            <person name="Catanach A."/>
            <person name="Fullerton C."/>
            <person name="Li D."/>
            <person name="Meiyalaghan S."/>
            <person name="Nieuwenhuizen N."/>
            <person name="Read N."/>
            <person name="Prakash R."/>
            <person name="Hunter D."/>
            <person name="Zhang H."/>
            <person name="Mckenzie M."/>
            <person name="Knabel M."/>
            <person name="Harris A."/>
            <person name="Allan A."/>
            <person name="Chen A."/>
            <person name="Janssen B."/>
            <person name="Plunkett B."/>
            <person name="Dwamena C."/>
            <person name="Voogd C."/>
            <person name="Leif D."/>
            <person name="Lafferty D."/>
            <person name="Souleyre E."/>
            <person name="Varkonyi-Gasic E."/>
            <person name="Gambi F."/>
            <person name="Hanley J."/>
            <person name="Yao J.-L."/>
            <person name="Cheung J."/>
            <person name="David K."/>
            <person name="Warren B."/>
            <person name="Marsh K."/>
            <person name="Snowden K."/>
            <person name="Lin-Wang K."/>
            <person name="Brian L."/>
            <person name="Martinez-Sanchez M."/>
            <person name="Wang M."/>
            <person name="Ileperuma N."/>
            <person name="Macnee N."/>
            <person name="Campin R."/>
            <person name="Mcatee P."/>
            <person name="Drummond R."/>
            <person name="Espley R."/>
            <person name="Ireland H."/>
            <person name="Wu R."/>
            <person name="Atkinson R."/>
            <person name="Karunairetnam S."/>
            <person name="Bulley S."/>
            <person name="Chunkath S."/>
            <person name="Hanley Z."/>
            <person name="Storey R."/>
            <person name="Thrimawithana A."/>
            <person name="Thomson S."/>
            <person name="David C."/>
            <person name="Testolin R."/>
        </authorList>
    </citation>
    <scope>NUCLEOTIDE SEQUENCE [LARGE SCALE GENOMIC DNA]</scope>
    <source>
        <strain evidence="8">cv. Red5</strain>
        <tissue evidence="7">Young leaf</tissue>
    </source>
</reference>
<dbReference type="SUPFAM" id="SSF46689">
    <property type="entry name" value="Homeodomain-like"/>
    <property type="match status" value="1"/>
</dbReference>
<dbReference type="Gene3D" id="1.10.10.60">
    <property type="entry name" value="Homeodomain-like"/>
    <property type="match status" value="1"/>
</dbReference>
<evidence type="ECO:0000256" key="4">
    <source>
        <dbReference type="ARBA" id="ARBA00023242"/>
    </source>
</evidence>
<dbReference type="GO" id="GO:0003700">
    <property type="term" value="F:DNA-binding transcription factor activity"/>
    <property type="evidence" value="ECO:0007669"/>
    <property type="project" value="InterPro"/>
</dbReference>
<dbReference type="PANTHER" id="PTHR31314">
    <property type="entry name" value="MYB FAMILY TRANSCRIPTION FACTOR PHL7-LIKE"/>
    <property type="match status" value="1"/>
</dbReference>
<reference evidence="8" key="2">
    <citation type="journal article" date="2018" name="BMC Genomics">
        <title>A manually annotated Actinidia chinensis var. chinensis (kiwifruit) genome highlights the challenges associated with draft genomes and gene prediction in plants.</title>
        <authorList>
            <person name="Pilkington S.M."/>
            <person name="Crowhurst R."/>
            <person name="Hilario E."/>
            <person name="Nardozza S."/>
            <person name="Fraser L."/>
            <person name="Peng Y."/>
            <person name="Gunaseelan K."/>
            <person name="Simpson R."/>
            <person name="Tahir J."/>
            <person name="Deroles S.C."/>
            <person name="Templeton K."/>
            <person name="Luo Z."/>
            <person name="Davy M."/>
            <person name="Cheng C."/>
            <person name="McNeilage M."/>
            <person name="Scaglione D."/>
            <person name="Liu Y."/>
            <person name="Zhang Q."/>
            <person name="Datson P."/>
            <person name="De Silva N."/>
            <person name="Gardiner S.E."/>
            <person name="Bassett H."/>
            <person name="Chagne D."/>
            <person name="McCallum J."/>
            <person name="Dzierzon H."/>
            <person name="Deng C."/>
            <person name="Wang Y.Y."/>
            <person name="Barron L."/>
            <person name="Manako K."/>
            <person name="Bowen J."/>
            <person name="Foster T.M."/>
            <person name="Erridge Z.A."/>
            <person name="Tiffin H."/>
            <person name="Waite C.N."/>
            <person name="Davies K.M."/>
            <person name="Grierson E.P."/>
            <person name="Laing W.A."/>
            <person name="Kirk R."/>
            <person name="Chen X."/>
            <person name="Wood M."/>
            <person name="Montefiori M."/>
            <person name="Brummell D.A."/>
            <person name="Schwinn K.E."/>
            <person name="Catanach A."/>
            <person name="Fullerton C."/>
            <person name="Li D."/>
            <person name="Meiyalaghan S."/>
            <person name="Nieuwenhuizen N."/>
            <person name="Read N."/>
            <person name="Prakash R."/>
            <person name="Hunter D."/>
            <person name="Zhang H."/>
            <person name="McKenzie M."/>
            <person name="Knabel M."/>
            <person name="Harris A."/>
            <person name="Allan A.C."/>
            <person name="Gleave A."/>
            <person name="Chen A."/>
            <person name="Janssen B.J."/>
            <person name="Plunkett B."/>
            <person name="Ampomah-Dwamena C."/>
            <person name="Voogd C."/>
            <person name="Leif D."/>
            <person name="Lafferty D."/>
            <person name="Souleyre E.J.F."/>
            <person name="Varkonyi-Gasic E."/>
            <person name="Gambi F."/>
            <person name="Hanley J."/>
            <person name="Yao J.L."/>
            <person name="Cheung J."/>
            <person name="David K.M."/>
            <person name="Warren B."/>
            <person name="Marsh K."/>
            <person name="Snowden K.C."/>
            <person name="Lin-Wang K."/>
            <person name="Brian L."/>
            <person name="Martinez-Sanchez M."/>
            <person name="Wang M."/>
            <person name="Ileperuma N."/>
            <person name="Macnee N."/>
            <person name="Campin R."/>
            <person name="McAtee P."/>
            <person name="Drummond R.S.M."/>
            <person name="Espley R.V."/>
            <person name="Ireland H.S."/>
            <person name="Wu R."/>
            <person name="Atkinson R.G."/>
            <person name="Karunairetnam S."/>
            <person name="Bulley S."/>
            <person name="Chunkath S."/>
            <person name="Hanley Z."/>
            <person name="Storey R."/>
            <person name="Thrimawithana A.H."/>
            <person name="Thomson S."/>
            <person name="David C."/>
            <person name="Testolin R."/>
            <person name="Huang H."/>
            <person name="Hellens R.P."/>
            <person name="Schaffer R.J."/>
        </authorList>
    </citation>
    <scope>NUCLEOTIDE SEQUENCE [LARGE SCALE GENOMIC DNA]</scope>
    <source>
        <strain evidence="8">cv. Red5</strain>
    </source>
</reference>
<dbReference type="Gramene" id="PSS14191">
    <property type="protein sequence ID" value="PSS14191"/>
    <property type="gene ID" value="CEY00_Acc14812"/>
</dbReference>
<dbReference type="STRING" id="1590841.A0A2R6QSU5"/>
<feature type="domain" description="HTH myb-type" evidence="6">
    <location>
        <begin position="79"/>
        <end position="139"/>
    </location>
</feature>
<evidence type="ECO:0000313" key="8">
    <source>
        <dbReference type="Proteomes" id="UP000241394"/>
    </source>
</evidence>
<dbReference type="InterPro" id="IPR006447">
    <property type="entry name" value="Myb_dom_plants"/>
</dbReference>
<evidence type="ECO:0000256" key="3">
    <source>
        <dbReference type="ARBA" id="ARBA00023163"/>
    </source>
</evidence>
<keyword evidence="8" id="KW-1185">Reference proteome</keyword>
<dbReference type="InParanoid" id="A0A2R6QSU5"/>
<sequence length="315" mass="36186">MSVSSCLFQASSLERKMKEIGDIEVSKSHPLDMNIEDHEEGCDDHDDEDKPKTSASSSNSVDEDGEKKVTSSGVRKYIRSKVPRLRWTPDLHLCFLQAIERLGGQERATPKLVVQVMNVKGLTIAHVKSHLQMYRSKKIDSQGQVINGRRYAIGRADGFVDNFWQPFVLHHKLRPYNDVPWSDHKNWISSSCIADNMNGAFYADHRKRSYESHYQHSRQWHGNGVENVNYFFNNSFIPNSSWSTNRGQKCRTLKRRAQDNDLIDLNPSLSVKKSRQEEVKKTTWDDEVDSDLSLSLFSRAKKQNLAIDLNFPSIS</sequence>
<evidence type="ECO:0000259" key="6">
    <source>
        <dbReference type="PROSITE" id="PS51294"/>
    </source>
</evidence>
<dbReference type="Pfam" id="PF00249">
    <property type="entry name" value="Myb_DNA-binding"/>
    <property type="match status" value="1"/>
</dbReference>
<evidence type="ECO:0000256" key="5">
    <source>
        <dbReference type="SAM" id="MobiDB-lite"/>
    </source>
</evidence>
<evidence type="ECO:0000313" key="7">
    <source>
        <dbReference type="EMBL" id="PSS14191.1"/>
    </source>
</evidence>
<dbReference type="NCBIfam" id="TIGR01557">
    <property type="entry name" value="myb_SHAQKYF"/>
    <property type="match status" value="1"/>
</dbReference>
<dbReference type="InterPro" id="IPR001005">
    <property type="entry name" value="SANT/Myb"/>
</dbReference>
<dbReference type="FunFam" id="1.10.10.60:FF:000002">
    <property type="entry name" value="Myb family transcription factor"/>
    <property type="match status" value="1"/>
</dbReference>
<dbReference type="OMA" id="HKNWISS"/>
<keyword evidence="3" id="KW-0804">Transcription</keyword>
<evidence type="ECO:0000256" key="2">
    <source>
        <dbReference type="ARBA" id="ARBA00023015"/>
    </source>
</evidence>
<name>A0A2R6QSU5_ACTCC</name>